<sequence length="167" mass="19573">MFNVSAAGRRYVDLVRVVEESHGSAEPVAANYQVKYQLFDFNPWTYKITEQRRRHTAPLSRRWTLSSFQLEVVMLFGFRAKMDMKSQRTFAPAKAHLFPIPLAAYVCFDSQETYDFDGILIDGVRLVGIKVGIIFFRRSQYFVDWLVHKVSRTGKFKIERMTYLHFG</sequence>
<dbReference type="Proteomes" id="UP001148786">
    <property type="component" value="Unassembled WGS sequence"/>
</dbReference>
<keyword evidence="2" id="KW-1185">Reference proteome</keyword>
<comment type="caution">
    <text evidence="1">The sequence shown here is derived from an EMBL/GenBank/DDBJ whole genome shotgun (WGS) entry which is preliminary data.</text>
</comment>
<gene>
    <name evidence="1" type="ORF">NLJ89_g7291</name>
</gene>
<evidence type="ECO:0000313" key="1">
    <source>
        <dbReference type="EMBL" id="KAJ3505675.1"/>
    </source>
</evidence>
<proteinExistence type="predicted"/>
<dbReference type="AlphaFoldDB" id="A0A9W8K4S1"/>
<reference evidence="1" key="1">
    <citation type="submission" date="2022-07" db="EMBL/GenBank/DDBJ databases">
        <title>Genome Sequence of Agrocybe chaxingu.</title>
        <authorList>
            <person name="Buettner E."/>
        </authorList>
    </citation>
    <scope>NUCLEOTIDE SEQUENCE</scope>
    <source>
        <strain evidence="1">MP-N11</strain>
    </source>
</reference>
<protein>
    <submittedName>
        <fullName evidence="1">Uncharacterized protein</fullName>
    </submittedName>
</protein>
<organism evidence="1 2">
    <name type="scientific">Agrocybe chaxingu</name>
    <dbReference type="NCBI Taxonomy" id="84603"/>
    <lineage>
        <taxon>Eukaryota</taxon>
        <taxon>Fungi</taxon>
        <taxon>Dikarya</taxon>
        <taxon>Basidiomycota</taxon>
        <taxon>Agaricomycotina</taxon>
        <taxon>Agaricomycetes</taxon>
        <taxon>Agaricomycetidae</taxon>
        <taxon>Agaricales</taxon>
        <taxon>Agaricineae</taxon>
        <taxon>Strophariaceae</taxon>
        <taxon>Agrocybe</taxon>
    </lineage>
</organism>
<evidence type="ECO:0000313" key="2">
    <source>
        <dbReference type="Proteomes" id="UP001148786"/>
    </source>
</evidence>
<name>A0A9W8K4S1_9AGAR</name>
<dbReference type="EMBL" id="JANKHO010000855">
    <property type="protein sequence ID" value="KAJ3505675.1"/>
    <property type="molecule type" value="Genomic_DNA"/>
</dbReference>
<accession>A0A9W8K4S1</accession>